<protein>
    <submittedName>
        <fullName evidence="5">Uncharacterized protein</fullName>
    </submittedName>
</protein>
<dbReference type="PANTHER" id="PTHR24171:SF8">
    <property type="entry name" value="BRCA1-ASSOCIATED RING DOMAIN PROTEIN 1"/>
    <property type="match status" value="1"/>
</dbReference>
<dbReference type="InterPro" id="IPR036770">
    <property type="entry name" value="Ankyrin_rpt-contain_sf"/>
</dbReference>
<feature type="compositionally biased region" description="Basic and acidic residues" evidence="4">
    <location>
        <begin position="550"/>
        <end position="568"/>
    </location>
</feature>
<feature type="repeat" description="ANK" evidence="3">
    <location>
        <begin position="201"/>
        <end position="233"/>
    </location>
</feature>
<feature type="region of interest" description="Disordered" evidence="4">
    <location>
        <begin position="543"/>
        <end position="594"/>
    </location>
</feature>
<feature type="region of interest" description="Disordered" evidence="4">
    <location>
        <begin position="358"/>
        <end position="407"/>
    </location>
</feature>
<dbReference type="AlphaFoldDB" id="A0A2H9THX8"/>
<feature type="repeat" description="ANK" evidence="3">
    <location>
        <begin position="440"/>
        <end position="472"/>
    </location>
</feature>
<proteinExistence type="predicted"/>
<keyword evidence="2 3" id="KW-0040">ANK repeat</keyword>
<dbReference type="Pfam" id="PF13637">
    <property type="entry name" value="Ank_4"/>
    <property type="match status" value="1"/>
</dbReference>
<dbReference type="InterPro" id="IPR002110">
    <property type="entry name" value="Ankyrin_rpt"/>
</dbReference>
<dbReference type="GO" id="GO:0085020">
    <property type="term" value="P:protein K6-linked ubiquitination"/>
    <property type="evidence" value="ECO:0007669"/>
    <property type="project" value="TreeGrafter"/>
</dbReference>
<evidence type="ECO:0000256" key="4">
    <source>
        <dbReference type="SAM" id="MobiDB-lite"/>
    </source>
</evidence>
<reference evidence="5 6" key="1">
    <citation type="submission" date="2016-10" db="EMBL/GenBank/DDBJ databases">
        <title>The genome of Paramicrosporidium saccamoebae is the missing link in understanding Cryptomycota and Microsporidia evolution.</title>
        <authorList>
            <person name="Quandt C.A."/>
            <person name="Beaudet D."/>
            <person name="Corsaro D."/>
            <person name="Michel R."/>
            <person name="Corradi N."/>
            <person name="James T."/>
        </authorList>
    </citation>
    <scope>NUCLEOTIDE SEQUENCE [LARGE SCALE GENOMIC DNA]</scope>
    <source>
        <strain evidence="5 6">KSL3</strain>
    </source>
</reference>
<feature type="compositionally biased region" description="Basic residues" evidence="4">
    <location>
        <begin position="26"/>
        <end position="39"/>
    </location>
</feature>
<dbReference type="Pfam" id="PF12796">
    <property type="entry name" value="Ank_2"/>
    <property type="match status" value="2"/>
</dbReference>
<feature type="repeat" description="ANK" evidence="3">
    <location>
        <begin position="234"/>
        <end position="266"/>
    </location>
</feature>
<name>A0A2H9THX8_9FUNG</name>
<evidence type="ECO:0000256" key="1">
    <source>
        <dbReference type="ARBA" id="ARBA00022737"/>
    </source>
</evidence>
<evidence type="ECO:0000256" key="3">
    <source>
        <dbReference type="PROSITE-ProRule" id="PRU00023"/>
    </source>
</evidence>
<dbReference type="EMBL" id="MTSL01000178">
    <property type="protein sequence ID" value="PJF17363.1"/>
    <property type="molecule type" value="Genomic_DNA"/>
</dbReference>
<accession>A0A2H9THX8</accession>
<dbReference type="Proteomes" id="UP000240830">
    <property type="component" value="Unassembled WGS sequence"/>
</dbReference>
<keyword evidence="1" id="KW-0677">Repeat</keyword>
<feature type="repeat" description="ANK" evidence="3">
    <location>
        <begin position="473"/>
        <end position="505"/>
    </location>
</feature>
<dbReference type="PROSITE" id="PS50297">
    <property type="entry name" value="ANK_REP_REGION"/>
    <property type="match status" value="5"/>
</dbReference>
<comment type="caution">
    <text evidence="5">The sequence shown here is derived from an EMBL/GenBank/DDBJ whole genome shotgun (WGS) entry which is preliminary data.</text>
</comment>
<dbReference type="SMART" id="SM00248">
    <property type="entry name" value="ANK"/>
    <property type="match status" value="7"/>
</dbReference>
<dbReference type="SUPFAM" id="SSF48403">
    <property type="entry name" value="Ankyrin repeat"/>
    <property type="match status" value="2"/>
</dbReference>
<evidence type="ECO:0000313" key="6">
    <source>
        <dbReference type="Proteomes" id="UP000240830"/>
    </source>
</evidence>
<dbReference type="PRINTS" id="PR01415">
    <property type="entry name" value="ANKYRIN"/>
</dbReference>
<dbReference type="STRING" id="1246581.A0A2H9THX8"/>
<organism evidence="5 6">
    <name type="scientific">Paramicrosporidium saccamoebae</name>
    <dbReference type="NCBI Taxonomy" id="1246581"/>
    <lineage>
        <taxon>Eukaryota</taxon>
        <taxon>Fungi</taxon>
        <taxon>Fungi incertae sedis</taxon>
        <taxon>Cryptomycota</taxon>
        <taxon>Cryptomycota incertae sedis</taxon>
        <taxon>Paramicrosporidium</taxon>
    </lineage>
</organism>
<evidence type="ECO:0000256" key="2">
    <source>
        <dbReference type="ARBA" id="ARBA00023043"/>
    </source>
</evidence>
<dbReference type="PROSITE" id="PS50088">
    <property type="entry name" value="ANK_REPEAT"/>
    <property type="match status" value="5"/>
</dbReference>
<dbReference type="PANTHER" id="PTHR24171">
    <property type="entry name" value="ANKYRIN REPEAT DOMAIN-CONTAINING PROTEIN 39-RELATED"/>
    <property type="match status" value="1"/>
</dbReference>
<feature type="repeat" description="ANK" evidence="3">
    <location>
        <begin position="107"/>
        <end position="139"/>
    </location>
</feature>
<feature type="region of interest" description="Disordered" evidence="4">
    <location>
        <begin position="726"/>
        <end position="750"/>
    </location>
</feature>
<evidence type="ECO:0000313" key="5">
    <source>
        <dbReference type="EMBL" id="PJF17363.1"/>
    </source>
</evidence>
<feature type="region of interest" description="Disordered" evidence="4">
    <location>
        <begin position="18"/>
        <end position="39"/>
    </location>
</feature>
<gene>
    <name evidence="5" type="ORF">PSACC_02873</name>
</gene>
<dbReference type="Gene3D" id="1.25.40.20">
    <property type="entry name" value="Ankyrin repeat-containing domain"/>
    <property type="match status" value="4"/>
</dbReference>
<sequence>MEFELGKLTPVSDTTVHSAFSDHAHSPPKRGPGRPRGSTTKKLKALEALFNDPNIMAAGRRSTKTSPTLGEAETTAEFHRACQYGQVGLVDSMVRKDKVDVNCRDSSLNTPLHEAVSHRQVQVVTMLLKFGADPEAENIIGEKPVSLAGVHEIVELLADFSQCSKEAEVESLFRYCWLGQILNLHRKWIGDNEDANLVDKNGSTGLHYAAIRDYAQVAGMLISAGIDINAANKKGNTALHEACRFSSPETLRLLLEAGALYSILNNSGHSPIYYASKALRRVFRKFARDKGIDDPDFLLAASTQRYVEVSEGDAEEEDEAEESGIMINHRLGGLTREERKLQQMLAIFSRSVSGEVEGKRKKLSNRSRPQNSGIVTEEELTPPRPSRPRNHGRPVRIDPTYVDKSSGRTQLHKFAARGKLTEIADLLKLDDSLIQRTDNGGYLALHEACLGGQLGAVKALIEAGSNINATSNNGDTPLHDAVENVHVDIVKYLLSKGADTKAKNKNGDRPIDVSKDAQIVDILRGTNKLSDLDFYDPDFKSRGRKAHSTKLHDSKEPKESKESKDFDSKPPGSESEETGTPRRSSRRAPIEAGLDKLFGKTNGRKIIEIVTNEPLVQLHCGATDMENAGWYYLGAQADALFQKSFHPLRLQDSVPLSKRRHLSPEETDRLLDSAIVDRLGNFRKYLVADPILLTKESVQRAFDRAGGSLANVPVLYADLQRLARRPDDETAHLPPKLKMKWQRKSAENPA</sequence>
<dbReference type="GO" id="GO:0004842">
    <property type="term" value="F:ubiquitin-protein transferase activity"/>
    <property type="evidence" value="ECO:0007669"/>
    <property type="project" value="TreeGrafter"/>
</dbReference>
<keyword evidence="6" id="KW-1185">Reference proteome</keyword>
<dbReference type="OrthoDB" id="194358at2759"/>